<evidence type="ECO:0000313" key="5">
    <source>
        <dbReference type="Proteomes" id="UP001158598"/>
    </source>
</evidence>
<accession>A0AA35V809</accession>
<dbReference type="Pfam" id="PF00582">
    <property type="entry name" value="Usp"/>
    <property type="match status" value="1"/>
</dbReference>
<dbReference type="PANTHER" id="PTHR46268:SF6">
    <property type="entry name" value="UNIVERSAL STRESS PROTEIN UP12"/>
    <property type="match status" value="1"/>
</dbReference>
<name>A0AA35V809_METCP</name>
<keyword evidence="2" id="KW-0963">Cytoplasm</keyword>
<dbReference type="InterPro" id="IPR006015">
    <property type="entry name" value="Universal_stress_UspA"/>
</dbReference>
<dbReference type="InterPro" id="IPR014729">
    <property type="entry name" value="Rossmann-like_a/b/a_fold"/>
</dbReference>
<dbReference type="RefSeq" id="WP_010961027.1">
    <property type="nucleotide sequence ID" value="NZ_CP079096.1"/>
</dbReference>
<dbReference type="GO" id="GO:0005737">
    <property type="term" value="C:cytoplasm"/>
    <property type="evidence" value="ECO:0007669"/>
    <property type="project" value="UniProtKB-SubCell"/>
</dbReference>
<dbReference type="AlphaFoldDB" id="A0AA35V809"/>
<evidence type="ECO:0000313" key="4">
    <source>
        <dbReference type="EMBL" id="CAI8870363.1"/>
    </source>
</evidence>
<evidence type="ECO:0000256" key="2">
    <source>
        <dbReference type="PIRNR" id="PIRNR006276"/>
    </source>
</evidence>
<reference evidence="4" key="1">
    <citation type="submission" date="2023-03" db="EMBL/GenBank/DDBJ databases">
        <authorList>
            <person name="Pearce D."/>
        </authorList>
    </citation>
    <scope>NUCLEOTIDE SEQUENCE</scope>
    <source>
        <strain evidence="4">Mc</strain>
    </source>
</reference>
<comment type="similarity">
    <text evidence="1 2">Belongs to the universal stress protein A family.</text>
</comment>
<dbReference type="Proteomes" id="UP001158598">
    <property type="component" value="Chromosome"/>
</dbReference>
<dbReference type="PRINTS" id="PR01438">
    <property type="entry name" value="UNVRSLSTRESS"/>
</dbReference>
<feature type="domain" description="UspA" evidence="3">
    <location>
        <begin position="2"/>
        <end position="141"/>
    </location>
</feature>
<evidence type="ECO:0000256" key="1">
    <source>
        <dbReference type="ARBA" id="ARBA00008791"/>
    </source>
</evidence>
<dbReference type="CDD" id="cd00293">
    <property type="entry name" value="USP-like"/>
    <property type="match status" value="1"/>
</dbReference>
<protein>
    <recommendedName>
        <fullName evidence="2">Universal stress protein</fullName>
    </recommendedName>
</protein>
<dbReference type="Gene3D" id="3.40.50.620">
    <property type="entry name" value="HUPs"/>
    <property type="match status" value="1"/>
</dbReference>
<dbReference type="InterPro" id="IPR006016">
    <property type="entry name" value="UspA"/>
</dbReference>
<dbReference type="OMA" id="YIVMGSH"/>
<organism evidence="4 5">
    <name type="scientific">Methylococcus capsulatus</name>
    <dbReference type="NCBI Taxonomy" id="414"/>
    <lineage>
        <taxon>Bacteria</taxon>
        <taxon>Pseudomonadati</taxon>
        <taxon>Pseudomonadota</taxon>
        <taxon>Gammaproteobacteria</taxon>
        <taxon>Methylococcales</taxon>
        <taxon>Methylococcaceae</taxon>
        <taxon>Methylococcus</taxon>
    </lineage>
</organism>
<dbReference type="GeneID" id="88224023"/>
<sequence length="142" mass="15560">MKLLVAIDFSEITDKVLSQARLLAKALSAEIWLLHVAEPEPDFVGYDADPLVMRDLAAETYKIWHRRVQEAAEALREEGFNCTGLMVQGPTVETILKEAERLQADLIVLGSHGKGLLARLIVGSSCEGVLRRTSVPVLVVPA</sequence>
<gene>
    <name evidence="4" type="ORF">MCNOR_2860</name>
</gene>
<proteinExistence type="inferred from homology"/>
<dbReference type="SUPFAM" id="SSF52402">
    <property type="entry name" value="Adenine nucleotide alpha hydrolases-like"/>
    <property type="match status" value="1"/>
</dbReference>
<comment type="subcellular location">
    <subcellularLocation>
        <location evidence="2">Cytoplasm</location>
    </subcellularLocation>
</comment>
<dbReference type="PIRSF" id="PIRSF006276">
    <property type="entry name" value="UspA"/>
    <property type="match status" value="1"/>
</dbReference>
<dbReference type="EMBL" id="OX458332">
    <property type="protein sequence ID" value="CAI8870363.1"/>
    <property type="molecule type" value="Genomic_DNA"/>
</dbReference>
<evidence type="ECO:0000259" key="3">
    <source>
        <dbReference type="Pfam" id="PF00582"/>
    </source>
</evidence>
<dbReference type="PANTHER" id="PTHR46268">
    <property type="entry name" value="STRESS RESPONSE PROTEIN NHAX"/>
    <property type="match status" value="1"/>
</dbReference>